<dbReference type="InterPro" id="IPR035965">
    <property type="entry name" value="PAS-like_dom_sf"/>
</dbReference>
<dbReference type="SMART" id="SM00052">
    <property type="entry name" value="EAL"/>
    <property type="match status" value="1"/>
</dbReference>
<evidence type="ECO:0000256" key="4">
    <source>
        <dbReference type="ARBA" id="ARBA00023136"/>
    </source>
</evidence>
<gene>
    <name evidence="11" type="ordered locus">Rfer_3370</name>
</gene>
<comment type="subcellular location">
    <subcellularLocation>
        <location evidence="1">Membrane</location>
    </subcellularLocation>
</comment>
<dbReference type="SUPFAM" id="SSF55073">
    <property type="entry name" value="Nucleotide cyclase"/>
    <property type="match status" value="1"/>
</dbReference>
<accession>Q21T24</accession>
<evidence type="ECO:0000259" key="8">
    <source>
        <dbReference type="PROSITE" id="PS50839"/>
    </source>
</evidence>
<dbReference type="CDD" id="cd00130">
    <property type="entry name" value="PAS"/>
    <property type="match status" value="1"/>
</dbReference>
<dbReference type="NCBIfam" id="TIGR00254">
    <property type="entry name" value="GGDEF"/>
    <property type="match status" value="1"/>
</dbReference>
<dbReference type="GO" id="GO:0071732">
    <property type="term" value="P:cellular response to nitric oxide"/>
    <property type="evidence" value="ECO:0007669"/>
    <property type="project" value="UniProtKB-ARBA"/>
</dbReference>
<keyword evidence="12" id="KW-1185">Reference proteome</keyword>
<comment type="catalytic activity">
    <reaction evidence="5">
        <text>3',3'-c-di-GMP + H2O = 5'-phosphoguanylyl(3'-&gt;5')guanosine + H(+)</text>
        <dbReference type="Rhea" id="RHEA:24902"/>
        <dbReference type="ChEBI" id="CHEBI:15377"/>
        <dbReference type="ChEBI" id="CHEBI:15378"/>
        <dbReference type="ChEBI" id="CHEBI:58754"/>
        <dbReference type="ChEBI" id="CHEBI:58805"/>
        <dbReference type="EC" id="3.1.4.52"/>
    </reaction>
    <physiologicalReaction direction="left-to-right" evidence="5">
        <dbReference type="Rhea" id="RHEA:24903"/>
    </physiologicalReaction>
</comment>
<protein>
    <submittedName>
        <fullName evidence="11">Diguanylate cyclase/phosphodiesterase with PAS/PAC sensor(S)</fullName>
    </submittedName>
</protein>
<proteinExistence type="predicted"/>
<dbReference type="SUPFAM" id="SSF141868">
    <property type="entry name" value="EAL domain-like"/>
    <property type="match status" value="1"/>
</dbReference>
<dbReference type="PROSITE" id="PS50887">
    <property type="entry name" value="GGDEF"/>
    <property type="match status" value="1"/>
</dbReference>
<dbReference type="InterPro" id="IPR013656">
    <property type="entry name" value="PAS_4"/>
</dbReference>
<dbReference type="SMART" id="SM00091">
    <property type="entry name" value="PAS"/>
    <property type="match status" value="1"/>
</dbReference>
<dbReference type="PANTHER" id="PTHR44757">
    <property type="entry name" value="DIGUANYLATE CYCLASE DGCP"/>
    <property type="match status" value="1"/>
</dbReference>
<dbReference type="GO" id="GO:0007165">
    <property type="term" value="P:signal transduction"/>
    <property type="evidence" value="ECO:0007669"/>
    <property type="project" value="UniProtKB-ARBA"/>
</dbReference>
<dbReference type="OrthoDB" id="9813903at2"/>
<keyword evidence="4 6" id="KW-0472">Membrane</keyword>
<dbReference type="InterPro" id="IPR000160">
    <property type="entry name" value="GGDEF_dom"/>
</dbReference>
<evidence type="ECO:0000313" key="12">
    <source>
        <dbReference type="Proteomes" id="UP000008332"/>
    </source>
</evidence>
<feature type="domain" description="EAL" evidence="9">
    <location>
        <begin position="606"/>
        <end position="860"/>
    </location>
</feature>
<dbReference type="CDD" id="cd01949">
    <property type="entry name" value="GGDEF"/>
    <property type="match status" value="1"/>
</dbReference>
<dbReference type="EMBL" id="CP000267">
    <property type="protein sequence ID" value="ABD71079.1"/>
    <property type="molecule type" value="Genomic_DNA"/>
</dbReference>
<evidence type="ECO:0000259" key="9">
    <source>
        <dbReference type="PROSITE" id="PS50883"/>
    </source>
</evidence>
<dbReference type="Gene3D" id="3.30.450.20">
    <property type="entry name" value="PAS domain"/>
    <property type="match status" value="1"/>
</dbReference>
<dbReference type="STRING" id="338969.Rfer_3370"/>
<dbReference type="eggNOG" id="COG5001">
    <property type="taxonomic scope" value="Bacteria"/>
</dbReference>
<evidence type="ECO:0000256" key="1">
    <source>
        <dbReference type="ARBA" id="ARBA00004370"/>
    </source>
</evidence>
<dbReference type="Gene3D" id="3.30.450.350">
    <property type="entry name" value="CHASE domain"/>
    <property type="match status" value="1"/>
</dbReference>
<dbReference type="HOGENOM" id="CLU_000445_70_44_4"/>
<evidence type="ECO:0000259" key="7">
    <source>
        <dbReference type="PROSITE" id="PS50112"/>
    </source>
</evidence>
<evidence type="ECO:0000256" key="5">
    <source>
        <dbReference type="ARBA" id="ARBA00051114"/>
    </source>
</evidence>
<dbReference type="Proteomes" id="UP000008332">
    <property type="component" value="Chromosome"/>
</dbReference>
<dbReference type="PANTHER" id="PTHR44757:SF2">
    <property type="entry name" value="BIOFILM ARCHITECTURE MAINTENANCE PROTEIN MBAA"/>
    <property type="match status" value="1"/>
</dbReference>
<dbReference type="SUPFAM" id="SSF55785">
    <property type="entry name" value="PYP-like sensor domain (PAS domain)"/>
    <property type="match status" value="1"/>
</dbReference>
<dbReference type="InterPro" id="IPR042240">
    <property type="entry name" value="CHASE_sf"/>
</dbReference>
<dbReference type="NCBIfam" id="TIGR00229">
    <property type="entry name" value="sensory_box"/>
    <property type="match status" value="1"/>
</dbReference>
<dbReference type="KEGG" id="rfr:Rfer_3370"/>
<dbReference type="Gene3D" id="3.20.20.450">
    <property type="entry name" value="EAL domain"/>
    <property type="match status" value="1"/>
</dbReference>
<reference evidence="12" key="1">
    <citation type="submission" date="2006-02" db="EMBL/GenBank/DDBJ databases">
        <title>Complete sequence of chromosome of Rhodoferax ferrireducens DSM 15236.</title>
        <authorList>
            <person name="Copeland A."/>
            <person name="Lucas S."/>
            <person name="Lapidus A."/>
            <person name="Barry K."/>
            <person name="Detter J.C."/>
            <person name="Glavina del Rio T."/>
            <person name="Hammon N."/>
            <person name="Israni S."/>
            <person name="Pitluck S."/>
            <person name="Brettin T."/>
            <person name="Bruce D."/>
            <person name="Han C."/>
            <person name="Tapia R."/>
            <person name="Gilna P."/>
            <person name="Kiss H."/>
            <person name="Schmutz J."/>
            <person name="Larimer F."/>
            <person name="Land M."/>
            <person name="Kyrpides N."/>
            <person name="Ivanova N."/>
            <person name="Richardson P."/>
        </authorList>
    </citation>
    <scope>NUCLEOTIDE SEQUENCE [LARGE SCALE GENOMIC DNA]</scope>
    <source>
        <strain evidence="12">ATCC BAA-621 / DSM 15236 / T118</strain>
    </source>
</reference>
<feature type="domain" description="GGDEF" evidence="10">
    <location>
        <begin position="465"/>
        <end position="597"/>
    </location>
</feature>
<evidence type="ECO:0000256" key="6">
    <source>
        <dbReference type="SAM" id="Phobius"/>
    </source>
</evidence>
<feature type="domain" description="PAS" evidence="7">
    <location>
        <begin position="308"/>
        <end position="379"/>
    </location>
</feature>
<dbReference type="CDD" id="cd01948">
    <property type="entry name" value="EAL"/>
    <property type="match status" value="1"/>
</dbReference>
<dbReference type="RefSeq" id="WP_011465642.1">
    <property type="nucleotide sequence ID" value="NC_007908.1"/>
</dbReference>
<dbReference type="FunFam" id="3.30.70.270:FF:000001">
    <property type="entry name" value="Diguanylate cyclase domain protein"/>
    <property type="match status" value="1"/>
</dbReference>
<dbReference type="SMART" id="SM00267">
    <property type="entry name" value="GGDEF"/>
    <property type="match status" value="1"/>
</dbReference>
<dbReference type="GO" id="GO:0016020">
    <property type="term" value="C:membrane"/>
    <property type="evidence" value="ECO:0007669"/>
    <property type="project" value="UniProtKB-SubCell"/>
</dbReference>
<sequence>MLTTPASHHKPTQPMRVAGVVFLLAAVLSAGLIWHQERQRREHARAEVYTLAQDHAKAAREQLDRALSAIYAMAALVQQGRGQVDNFDAVAARMLPFYPGVSVLILAPGGVIRNAVPLAGNEKAIGLDLLKDPVMQQEAQRARSTGQLTLAGPLELRQGGLGLVARLPIYLDNAQGTPEFWGFTNVVMRFPQTLESAHLPSLLQRGLDYKLWRVNPETRQTQIIAESQSAPLIEPVIQGFEVPNGAWSLSVAPRLGWGDRAGLAGKTFIGLLFSWLLAYLAKLLTRQRAYKINLEQQVTERTAEIQASERQLSATLDAIPDLLFEMDLNGRYLLCHSPRAADLLDAPVQALLGKTVSEVLPPAAAEVVLQALKQAHELGLAHGQQFELASPEQDRWFELSVARKAVSAGQEPRFIVISREITERKQAEKDIQKLAYFDALTSLPNRSLLNDRIRHALSEADRRQESLALMFLDLDHFKNINDTLGHGVGDQLLVALAARMQSVVREQDTVARLGGDEFILLLPDTGSKGAARVAQKLLQTISLPVQIGPHELTVTPSMGIAQYPRDGDDLETLSRRADIAMYRAKQSGRNGYQFYTTEMQLTTDRALQIENALRRALERDQLRLHYQPQLSLSTNRIVGVEALLRWQHPELGQVAPAEFIAIAEASGQIQGIGEWVLRTAAQQAKQWRDLGLAPMTMSVNLSAVQFRHPDLPELVARILAEAQLPPQFLELELTEGVALHDPLGAIAVMEHMHQQGVKISIDDFGTGYSSLSYLKRFHAHQLKIDQSFVRDITDDPEDLAIVNAIISMAHSLGMNTIAEGVETQAQLTLLRAQGCDEVQGYFFCRPQPPEELVAFLRAHS</sequence>
<evidence type="ECO:0000256" key="3">
    <source>
        <dbReference type="ARBA" id="ARBA00022989"/>
    </source>
</evidence>
<keyword evidence="3 6" id="KW-1133">Transmembrane helix</keyword>
<dbReference type="PROSITE" id="PS50839">
    <property type="entry name" value="CHASE"/>
    <property type="match status" value="1"/>
</dbReference>
<dbReference type="FunFam" id="3.20.20.450:FF:000001">
    <property type="entry name" value="Cyclic di-GMP phosphodiesterase yahA"/>
    <property type="match status" value="1"/>
</dbReference>
<dbReference type="Pfam" id="PF00563">
    <property type="entry name" value="EAL"/>
    <property type="match status" value="1"/>
</dbReference>
<dbReference type="InterPro" id="IPR000014">
    <property type="entry name" value="PAS"/>
</dbReference>
<dbReference type="PROSITE" id="PS50112">
    <property type="entry name" value="PAS"/>
    <property type="match status" value="1"/>
</dbReference>
<dbReference type="GO" id="GO:0071111">
    <property type="term" value="F:cyclic-guanylate-specific phosphodiesterase activity"/>
    <property type="evidence" value="ECO:0007669"/>
    <property type="project" value="UniProtKB-EC"/>
</dbReference>
<dbReference type="InterPro" id="IPR043128">
    <property type="entry name" value="Rev_trsase/Diguanyl_cyclase"/>
</dbReference>
<dbReference type="InterPro" id="IPR029787">
    <property type="entry name" value="Nucleotide_cyclase"/>
</dbReference>
<dbReference type="InterPro" id="IPR001633">
    <property type="entry name" value="EAL_dom"/>
</dbReference>
<evidence type="ECO:0000256" key="2">
    <source>
        <dbReference type="ARBA" id="ARBA00022692"/>
    </source>
</evidence>
<evidence type="ECO:0000259" key="10">
    <source>
        <dbReference type="PROSITE" id="PS50887"/>
    </source>
</evidence>
<dbReference type="InterPro" id="IPR052155">
    <property type="entry name" value="Biofilm_reg_signaling"/>
</dbReference>
<dbReference type="SMART" id="SM01079">
    <property type="entry name" value="CHASE"/>
    <property type="match status" value="1"/>
</dbReference>
<name>Q21T24_ALBFT</name>
<organism evidence="11 12">
    <name type="scientific">Albidiferax ferrireducens (strain ATCC BAA-621 / DSM 15236 / T118)</name>
    <name type="common">Rhodoferax ferrireducens</name>
    <dbReference type="NCBI Taxonomy" id="338969"/>
    <lineage>
        <taxon>Bacteria</taxon>
        <taxon>Pseudomonadati</taxon>
        <taxon>Pseudomonadota</taxon>
        <taxon>Betaproteobacteria</taxon>
        <taxon>Burkholderiales</taxon>
        <taxon>Comamonadaceae</taxon>
        <taxon>Rhodoferax</taxon>
    </lineage>
</organism>
<dbReference type="eggNOG" id="COG3452">
    <property type="taxonomic scope" value="Bacteria"/>
</dbReference>
<feature type="transmembrane region" description="Helical" evidence="6">
    <location>
        <begin position="15"/>
        <end position="35"/>
    </location>
</feature>
<feature type="domain" description="CHASE" evidence="8">
    <location>
        <begin position="111"/>
        <end position="202"/>
    </location>
</feature>
<dbReference type="InterPro" id="IPR035919">
    <property type="entry name" value="EAL_sf"/>
</dbReference>
<dbReference type="Gene3D" id="3.30.70.270">
    <property type="match status" value="1"/>
</dbReference>
<dbReference type="Pfam" id="PF00990">
    <property type="entry name" value="GGDEF"/>
    <property type="match status" value="1"/>
</dbReference>
<dbReference type="PROSITE" id="PS50883">
    <property type="entry name" value="EAL"/>
    <property type="match status" value="1"/>
</dbReference>
<dbReference type="InterPro" id="IPR006189">
    <property type="entry name" value="CHASE_dom"/>
</dbReference>
<evidence type="ECO:0000313" key="11">
    <source>
        <dbReference type="EMBL" id="ABD71079.1"/>
    </source>
</evidence>
<dbReference type="AlphaFoldDB" id="Q21T24"/>
<dbReference type="Pfam" id="PF03924">
    <property type="entry name" value="CHASE"/>
    <property type="match status" value="1"/>
</dbReference>
<keyword evidence="2 6" id="KW-0812">Transmembrane</keyword>
<dbReference type="Pfam" id="PF08448">
    <property type="entry name" value="PAS_4"/>
    <property type="match status" value="1"/>
</dbReference>